<dbReference type="Pfam" id="PF08016">
    <property type="entry name" value="PKD_channel"/>
    <property type="match status" value="1"/>
</dbReference>
<reference evidence="10 11" key="1">
    <citation type="submission" date="2019-04" db="EMBL/GenBank/DDBJ databases">
        <title>Draft genome of the big-headed turtle Platysternon megacephalum.</title>
        <authorList>
            <person name="Gong S."/>
        </authorList>
    </citation>
    <scope>NUCLEOTIDE SEQUENCE [LARGE SCALE GENOMIC DNA]</scope>
    <source>
        <strain evidence="10">DO16091913</strain>
        <tissue evidence="10">Muscle</tissue>
    </source>
</reference>
<evidence type="ECO:0000313" key="11">
    <source>
        <dbReference type="Proteomes" id="UP000297703"/>
    </source>
</evidence>
<feature type="compositionally biased region" description="Gly residues" evidence="6">
    <location>
        <begin position="89"/>
        <end position="102"/>
    </location>
</feature>
<dbReference type="EMBL" id="QXTE01000151">
    <property type="protein sequence ID" value="TFK03880.1"/>
    <property type="molecule type" value="Genomic_DNA"/>
</dbReference>
<keyword evidence="3 7" id="KW-0812">Transmembrane</keyword>
<organism evidence="10 11">
    <name type="scientific">Platysternon megacephalum</name>
    <name type="common">big-headed turtle</name>
    <dbReference type="NCBI Taxonomy" id="55544"/>
    <lineage>
        <taxon>Eukaryota</taxon>
        <taxon>Metazoa</taxon>
        <taxon>Chordata</taxon>
        <taxon>Craniata</taxon>
        <taxon>Vertebrata</taxon>
        <taxon>Euteleostomi</taxon>
        <taxon>Archelosauria</taxon>
        <taxon>Testudinata</taxon>
        <taxon>Testudines</taxon>
        <taxon>Cryptodira</taxon>
        <taxon>Durocryptodira</taxon>
        <taxon>Testudinoidea</taxon>
        <taxon>Platysternidae</taxon>
        <taxon>Platysternon</taxon>
    </lineage>
</organism>
<dbReference type="InterPro" id="IPR013122">
    <property type="entry name" value="PKD1_2_channel"/>
</dbReference>
<dbReference type="OrthoDB" id="9427176at2759"/>
<feature type="domain" description="Polycystin" evidence="9">
    <location>
        <begin position="27"/>
        <end position="192"/>
    </location>
</feature>
<name>A0A4D9EAL6_9SAUR</name>
<feature type="region of interest" description="Disordered" evidence="6">
    <location>
        <begin position="197"/>
        <end position="233"/>
    </location>
</feature>
<dbReference type="PANTHER" id="PTHR10877">
    <property type="entry name" value="POLYCYSTIN FAMILY MEMBER"/>
    <property type="match status" value="1"/>
</dbReference>
<dbReference type="Pfam" id="PF20519">
    <property type="entry name" value="Polycystin_dom"/>
    <property type="match status" value="1"/>
</dbReference>
<evidence type="ECO:0000313" key="10">
    <source>
        <dbReference type="EMBL" id="TFK03880.1"/>
    </source>
</evidence>
<dbReference type="GO" id="GO:0016020">
    <property type="term" value="C:membrane"/>
    <property type="evidence" value="ECO:0007669"/>
    <property type="project" value="UniProtKB-SubCell"/>
</dbReference>
<feature type="transmembrane region" description="Helical" evidence="7">
    <location>
        <begin position="413"/>
        <end position="431"/>
    </location>
</feature>
<comment type="similarity">
    <text evidence="2">Belongs to the polycystin family.</text>
</comment>
<evidence type="ECO:0000256" key="7">
    <source>
        <dbReference type="SAM" id="Phobius"/>
    </source>
</evidence>
<accession>A0A4D9EAL6</accession>
<keyword evidence="5 7" id="KW-0472">Membrane</keyword>
<dbReference type="GO" id="GO:0005262">
    <property type="term" value="F:calcium channel activity"/>
    <property type="evidence" value="ECO:0007669"/>
    <property type="project" value="TreeGrafter"/>
</dbReference>
<evidence type="ECO:0000256" key="2">
    <source>
        <dbReference type="ARBA" id="ARBA00007200"/>
    </source>
</evidence>
<gene>
    <name evidence="10" type="ORF">DR999_PMT13705</name>
</gene>
<dbReference type="STRING" id="55544.A0A4D9EAL6"/>
<evidence type="ECO:0000259" key="8">
    <source>
        <dbReference type="Pfam" id="PF08016"/>
    </source>
</evidence>
<dbReference type="InterPro" id="IPR051223">
    <property type="entry name" value="Polycystin"/>
</dbReference>
<dbReference type="Proteomes" id="UP000297703">
    <property type="component" value="Unassembled WGS sequence"/>
</dbReference>
<feature type="region of interest" description="Disordered" evidence="6">
    <location>
        <begin position="83"/>
        <end position="107"/>
    </location>
</feature>
<evidence type="ECO:0000256" key="5">
    <source>
        <dbReference type="ARBA" id="ARBA00023136"/>
    </source>
</evidence>
<dbReference type="PANTHER" id="PTHR10877:SF136">
    <property type="entry name" value="POLYCYSTIN-1-LIKE PROTEIN 3"/>
    <property type="match status" value="1"/>
</dbReference>
<protein>
    <submittedName>
        <fullName evidence="10">Aromatase</fullName>
    </submittedName>
</protein>
<feature type="transmembrane region" description="Helical" evidence="7">
    <location>
        <begin position="443"/>
        <end position="467"/>
    </location>
</feature>
<evidence type="ECO:0000256" key="4">
    <source>
        <dbReference type="ARBA" id="ARBA00022989"/>
    </source>
</evidence>
<dbReference type="InterPro" id="IPR046791">
    <property type="entry name" value="Polycystin_dom"/>
</dbReference>
<keyword evidence="11" id="KW-1185">Reference proteome</keyword>
<reference evidence="10 11" key="2">
    <citation type="submission" date="2019-04" db="EMBL/GenBank/DDBJ databases">
        <title>The genome sequence of big-headed turtle.</title>
        <authorList>
            <person name="Gong S."/>
        </authorList>
    </citation>
    <scope>NUCLEOTIDE SEQUENCE [LARGE SCALE GENOMIC DNA]</scope>
    <source>
        <strain evidence="10">DO16091913</strain>
        <tissue evidence="10">Muscle</tissue>
    </source>
</reference>
<evidence type="ECO:0000256" key="6">
    <source>
        <dbReference type="SAM" id="MobiDB-lite"/>
    </source>
</evidence>
<feature type="domain" description="Polycystin cation channel PKD1/PKD2" evidence="8">
    <location>
        <begin position="401"/>
        <end position="471"/>
    </location>
</feature>
<dbReference type="GO" id="GO:0050982">
    <property type="term" value="P:detection of mechanical stimulus"/>
    <property type="evidence" value="ECO:0007669"/>
    <property type="project" value="TreeGrafter"/>
</dbReference>
<proteinExistence type="inferred from homology"/>
<comment type="caution">
    <text evidence="10">The sequence shown here is derived from an EMBL/GenBank/DDBJ whole genome shotgun (WGS) entry which is preliminary data.</text>
</comment>
<keyword evidence="4 7" id="KW-1133">Transmembrane helix</keyword>
<evidence type="ECO:0000256" key="3">
    <source>
        <dbReference type="ARBA" id="ARBA00022692"/>
    </source>
</evidence>
<evidence type="ECO:0000259" key="9">
    <source>
        <dbReference type="Pfam" id="PF20519"/>
    </source>
</evidence>
<evidence type="ECO:0000256" key="1">
    <source>
        <dbReference type="ARBA" id="ARBA00004141"/>
    </source>
</evidence>
<comment type="subcellular location">
    <subcellularLocation>
        <location evidence="1">Membrane</location>
        <topology evidence="1">Multi-pass membrane protein</topology>
    </subcellularLocation>
</comment>
<dbReference type="AlphaFoldDB" id="A0A4D9EAL6"/>
<sequence length="518" mass="55616">MVVCYTERSPHELYFNEAIRKSVTPNFYHIRGLGDVYRWAHGTLLPSLDGPHPGLISDGNALLLGSVRLRQLRPQPQHQLCSCRQQDAGGHGPGWGPPGQSGGAQDSIWVNHGAESLGEHPVWGQLSLYPGGGYLAHLGTNSSRAHSVLRYLERSRWLDGCSCAIFVEFTVYNANVNLFCVVTLLLETPGTGRWPGLAAPRAPAHPAPPSSLAWQRGASLSSQGRHSGRANARWQRGQLAQLEDTLGETGAGPCRRCPAPWALSRAQLPLSRQQAWGGAAPRDAGEGGDFQSRALSSPAAFVPLRCLPPLCGAAEHPALQQQWLDPADLRASHLPPAAALLPLGAGAPAEAAEVEILQQPEKRAGHKHNSHQPCSIWGVHQVPSPAEERDGEISPGPQQCNLLFGWSIANYKTFFSSSVTIVGLLIGIFNYDTVINLDPVLGSLLITTSVISMLYVVINLFVSGLLTTFSEERASARANKDESMMEVMLLKLSGLLGIKQQALQLTRLAGAAEKAGPV</sequence>